<protein>
    <submittedName>
        <fullName evidence="2">Uncharacterized protein</fullName>
    </submittedName>
</protein>
<accession>A0A0H2QWV8</accession>
<evidence type="ECO:0000313" key="3">
    <source>
        <dbReference type="Proteomes" id="UP000053477"/>
    </source>
</evidence>
<evidence type="ECO:0000256" key="1">
    <source>
        <dbReference type="SAM" id="MobiDB-lite"/>
    </source>
</evidence>
<dbReference type="Proteomes" id="UP000053477">
    <property type="component" value="Unassembled WGS sequence"/>
</dbReference>
<keyword evidence="3" id="KW-1185">Reference proteome</keyword>
<proteinExistence type="predicted"/>
<sequence>MIECMATPANKQGRAATRSPAFDTSRRRLFSAGPRSIIDGEVGAAWTLRTDVEGVPSLRASENEPWPCVTTRQSTGLVESFRSVPSMQRLRCESGAVRSEVVRRRGLLSRAVDMYRRCSIRSGVSA</sequence>
<dbReference type="AlphaFoldDB" id="A0A0H2QWV8"/>
<reference evidence="2 3" key="1">
    <citation type="submission" date="2015-04" db="EMBL/GenBank/DDBJ databases">
        <title>Complete genome sequence of Schizopora paradoxa KUC8140, a cosmopolitan wood degrader in East Asia.</title>
        <authorList>
            <consortium name="DOE Joint Genome Institute"/>
            <person name="Min B."/>
            <person name="Park H."/>
            <person name="Jang Y."/>
            <person name="Kim J.-J."/>
            <person name="Kim K.H."/>
            <person name="Pangilinan J."/>
            <person name="Lipzen A."/>
            <person name="Riley R."/>
            <person name="Grigoriev I.V."/>
            <person name="Spatafora J.W."/>
            <person name="Choi I.-G."/>
        </authorList>
    </citation>
    <scope>NUCLEOTIDE SEQUENCE [LARGE SCALE GENOMIC DNA]</scope>
    <source>
        <strain evidence="2 3">KUC8140</strain>
    </source>
</reference>
<feature type="region of interest" description="Disordered" evidence="1">
    <location>
        <begin position="1"/>
        <end position="21"/>
    </location>
</feature>
<name>A0A0H2QWV8_9AGAM</name>
<organism evidence="2 3">
    <name type="scientific">Schizopora paradoxa</name>
    <dbReference type="NCBI Taxonomy" id="27342"/>
    <lineage>
        <taxon>Eukaryota</taxon>
        <taxon>Fungi</taxon>
        <taxon>Dikarya</taxon>
        <taxon>Basidiomycota</taxon>
        <taxon>Agaricomycotina</taxon>
        <taxon>Agaricomycetes</taxon>
        <taxon>Hymenochaetales</taxon>
        <taxon>Schizoporaceae</taxon>
        <taxon>Schizopora</taxon>
    </lineage>
</organism>
<dbReference type="InParanoid" id="A0A0H2QWV8"/>
<gene>
    <name evidence="2" type="ORF">SCHPADRAFT_763545</name>
</gene>
<evidence type="ECO:0000313" key="2">
    <source>
        <dbReference type="EMBL" id="KLO04040.1"/>
    </source>
</evidence>
<dbReference type="EMBL" id="KQ086760">
    <property type="protein sequence ID" value="KLO04040.1"/>
    <property type="molecule type" value="Genomic_DNA"/>
</dbReference>